<gene>
    <name evidence="3 4" type="primary">LOC108875206</name>
</gene>
<sequence length="786" mass="86679">MQRLKLTAMDLPFGVSWLCTLLLWGCICFPSQRGYNIAHGYSLNENPQTSNQFHSGAFLNTNHEDETKAMREPVHENREDVSSVTSLGEEMVQNKPDSGQDQDESAMVPSAPSEQKYKHLTSGNQHPFGILLKEHTPQKTVEGVSFPTIDHFIQFIETMKSSFLTPGSDLSVHFQTARETLKNELTSGAQNNGESSTTSDSVKDTSAHDNSENEVWSEPTNTVFEQSEPDTNYQKPSESLFSPDPFNSTASLISPSVYDNQDSGPSPALYLHHDLATTEQVSSNYGSLAMGGISGENPDIFSSAPNAQKEDVQSTSNKLPEKIPSGSFFGGDFSLKSHVTASPVHPQNSPSQDLSFYSSKTSSIKPLTSEKNIQKPKYSSHSGDSSMGHQNPSGGFELGKDFHREEIRRVTQADVSAPRGQLYIPDNLPKHGQRPAQTVQTESKDINYTPIIHMPVSTGSVSSNSDLSPQSSSGHVNVESSSPHDPHNQVYSRKQPIRFHLMFTARPSSSPHDSSRHDEYLGNQRVSISRPSVLTVQAKDEEKSDLSKQTASQEPKQANDNTLIPISSDLNSTKSGILTQVSDAYARFNSTNNLDPTSQLKKALSRLFGNEVTSRNFEIKNIISDRFPHGDIHGARNLLGSFSTQQRQGISLNDGFLSATKAGLQQTFKQLTKVQKHPANVNEEPGNMAYWPPKLLSASKVSGSTLGGVFWRNHGNKKKIPPQMGPNASQPPVNVYIMKSRNGYVRGKESQSKTHYTPYHYVEDKTAKDQWKPVSRKQKALLYPTV</sequence>
<evidence type="ECO:0000313" key="3">
    <source>
        <dbReference type="RefSeq" id="XP_018519478.1"/>
    </source>
</evidence>
<reference evidence="3 4" key="1">
    <citation type="submission" date="2025-04" db="UniProtKB">
        <authorList>
            <consortium name="RefSeq"/>
        </authorList>
    </citation>
    <scope>IDENTIFICATION</scope>
    <source>
        <tissue evidence="3 4">Brain</tissue>
    </source>
</reference>
<feature type="compositionally biased region" description="Polar residues" evidence="1">
    <location>
        <begin position="218"/>
        <end position="246"/>
    </location>
</feature>
<accession>A0AAJ7LE40</accession>
<organism evidence="2 4">
    <name type="scientific">Lates calcarifer</name>
    <name type="common">Barramundi</name>
    <name type="synonym">Holocentrus calcarifer</name>
    <dbReference type="NCBI Taxonomy" id="8187"/>
    <lineage>
        <taxon>Eukaryota</taxon>
        <taxon>Metazoa</taxon>
        <taxon>Chordata</taxon>
        <taxon>Craniata</taxon>
        <taxon>Vertebrata</taxon>
        <taxon>Euteleostomi</taxon>
        <taxon>Actinopterygii</taxon>
        <taxon>Neopterygii</taxon>
        <taxon>Teleostei</taxon>
        <taxon>Neoteleostei</taxon>
        <taxon>Acanthomorphata</taxon>
        <taxon>Carangaria</taxon>
        <taxon>Carangaria incertae sedis</taxon>
        <taxon>Centropomidae</taxon>
        <taxon>Lates</taxon>
    </lineage>
</organism>
<feature type="region of interest" description="Disordered" evidence="1">
    <location>
        <begin position="296"/>
        <end position="323"/>
    </location>
</feature>
<feature type="region of interest" description="Disordered" evidence="1">
    <location>
        <begin position="454"/>
        <end position="490"/>
    </location>
</feature>
<feature type="compositionally biased region" description="Polar residues" evidence="1">
    <location>
        <begin position="339"/>
        <end position="393"/>
    </location>
</feature>
<name>A0AAJ7LE40_LATCA</name>
<dbReference type="RefSeq" id="XP_018519479.1">
    <property type="nucleotide sequence ID" value="XM_018663963.2"/>
</dbReference>
<feature type="region of interest" description="Disordered" evidence="1">
    <location>
        <begin position="505"/>
        <end position="567"/>
    </location>
</feature>
<dbReference type="GeneID" id="108875206"/>
<feature type="region of interest" description="Disordered" evidence="1">
    <location>
        <begin position="339"/>
        <end position="398"/>
    </location>
</feature>
<feature type="compositionally biased region" description="Low complexity" evidence="1">
    <location>
        <begin position="460"/>
        <end position="481"/>
    </location>
</feature>
<feature type="compositionally biased region" description="Polar residues" evidence="1">
    <location>
        <begin position="184"/>
        <end position="194"/>
    </location>
</feature>
<evidence type="ECO:0000313" key="4">
    <source>
        <dbReference type="RefSeq" id="XP_018519479.1"/>
    </source>
</evidence>
<feature type="region of interest" description="Disordered" evidence="1">
    <location>
        <begin position="67"/>
        <end position="108"/>
    </location>
</feature>
<feature type="compositionally biased region" description="Polar residues" evidence="1">
    <location>
        <begin position="547"/>
        <end position="567"/>
    </location>
</feature>
<feature type="region of interest" description="Disordered" evidence="1">
    <location>
        <begin position="412"/>
        <end position="439"/>
    </location>
</feature>
<feature type="compositionally biased region" description="Basic and acidic residues" evidence="1">
    <location>
        <begin position="201"/>
        <end position="211"/>
    </location>
</feature>
<dbReference type="KEGG" id="lcf:108875206"/>
<dbReference type="RefSeq" id="XP_018519478.1">
    <property type="nucleotide sequence ID" value="XM_018663962.2"/>
</dbReference>
<dbReference type="Proteomes" id="UP000694890">
    <property type="component" value="Linkage group LG10"/>
</dbReference>
<feature type="region of interest" description="Disordered" evidence="1">
    <location>
        <begin position="184"/>
        <end position="246"/>
    </location>
</feature>
<proteinExistence type="predicted"/>
<feature type="compositionally biased region" description="Basic and acidic residues" evidence="1">
    <location>
        <begin position="67"/>
        <end position="81"/>
    </location>
</feature>
<dbReference type="AlphaFoldDB" id="A0AAJ7LE40"/>
<protein>
    <submittedName>
        <fullName evidence="3 4">Uncharacterized protein LOC108875206</fullName>
    </submittedName>
</protein>
<evidence type="ECO:0000256" key="1">
    <source>
        <dbReference type="SAM" id="MobiDB-lite"/>
    </source>
</evidence>
<evidence type="ECO:0000313" key="2">
    <source>
        <dbReference type="Proteomes" id="UP000694890"/>
    </source>
</evidence>
<feature type="compositionally biased region" description="Polar residues" evidence="1">
    <location>
        <begin position="524"/>
        <end position="535"/>
    </location>
</feature>